<keyword evidence="8" id="KW-0443">Lipid metabolism</keyword>
<dbReference type="PROSITE" id="PS50035">
    <property type="entry name" value="PLD"/>
    <property type="match status" value="2"/>
</dbReference>
<evidence type="ECO:0000256" key="13">
    <source>
        <dbReference type="SAM" id="Phobius"/>
    </source>
</evidence>
<dbReference type="InterPro" id="IPR025202">
    <property type="entry name" value="PLD-like_dom"/>
</dbReference>
<evidence type="ECO:0000256" key="11">
    <source>
        <dbReference type="ARBA" id="ARBA00023264"/>
    </source>
</evidence>
<evidence type="ECO:0000313" key="15">
    <source>
        <dbReference type="EMBL" id="TRW49733.1"/>
    </source>
</evidence>
<keyword evidence="6" id="KW-0677">Repeat</keyword>
<dbReference type="EMBL" id="VJWL01000001">
    <property type="protein sequence ID" value="TRW49733.1"/>
    <property type="molecule type" value="Genomic_DNA"/>
</dbReference>
<evidence type="ECO:0000256" key="5">
    <source>
        <dbReference type="ARBA" id="ARBA00022692"/>
    </source>
</evidence>
<dbReference type="SMART" id="SM00155">
    <property type="entry name" value="PLDc"/>
    <property type="match status" value="2"/>
</dbReference>
<evidence type="ECO:0000256" key="12">
    <source>
        <dbReference type="NCBIfam" id="TIGR04265"/>
    </source>
</evidence>
<dbReference type="GO" id="GO:0032049">
    <property type="term" value="P:cardiolipin biosynthetic process"/>
    <property type="evidence" value="ECO:0007669"/>
    <property type="project" value="UniProtKB-UniRule"/>
</dbReference>
<evidence type="ECO:0000313" key="16">
    <source>
        <dbReference type="Proteomes" id="UP000320359"/>
    </source>
</evidence>
<evidence type="ECO:0000256" key="3">
    <source>
        <dbReference type="ARBA" id="ARBA00022516"/>
    </source>
</evidence>
<feature type="transmembrane region" description="Helical" evidence="13">
    <location>
        <begin position="31"/>
        <end position="53"/>
    </location>
</feature>
<dbReference type="Pfam" id="PF13091">
    <property type="entry name" value="PLDc_2"/>
    <property type="match status" value="2"/>
</dbReference>
<keyword evidence="5 13" id="KW-0812">Transmembrane</keyword>
<evidence type="ECO:0000256" key="1">
    <source>
        <dbReference type="ARBA" id="ARBA00004651"/>
    </source>
</evidence>
<proteinExistence type="predicted"/>
<keyword evidence="16" id="KW-1185">Reference proteome</keyword>
<dbReference type="GO" id="GO:0005886">
    <property type="term" value="C:plasma membrane"/>
    <property type="evidence" value="ECO:0007669"/>
    <property type="project" value="UniProtKB-SubCell"/>
</dbReference>
<evidence type="ECO:0000256" key="4">
    <source>
        <dbReference type="ARBA" id="ARBA00022679"/>
    </source>
</evidence>
<sequence>MQLTDLIVVLYWLLIASVFLRIIFKRRPVSASLAWVLIIVIIPLLGALIYLFFGEVQLGKRRAERAAAMHKPFTDNFLSHLQDHKPEVPSNVAAGAIYNLMKRRDGIGAFGFDNFSVLSEPDAIFDAWIADIRKAEKSIRMEFYIWHPHGRVNEVTDALIAAAERGVSVEILVDHAGSWRFFFWSRDLKRMRGAGIEFLPALPVNIFRNLFRRADLRLHRKMLLIDHYICYSGSMNMVDPRYFNVGRRFGPWIDMVIRFEGAAAFGVSKVFSWDWELETGDRRFPELENPLPHSKQWLSIIPSGPGTHVDVVHQLMLSLIHRADQSLIIATPYFVPSEAIYEALVHAGKRGIDVCILLPAVSDSRIAAFASRSYYENLLAAGVQIRLFDKGLLHSKAMVVDGELAIVGSMNVDMRSLQLNFELSFALYNEDSCNQVCQLLHTYKEQSTAIDYERWKARSRLHRAAERFMYFLSPLL</sequence>
<evidence type="ECO:0000259" key="14">
    <source>
        <dbReference type="PROSITE" id="PS50035"/>
    </source>
</evidence>
<dbReference type="Proteomes" id="UP000320359">
    <property type="component" value="Unassembled WGS sequence"/>
</dbReference>
<gene>
    <name evidence="15" type="primary">cls</name>
    <name evidence="15" type="ORF">FM042_02425</name>
</gene>
<reference evidence="15 16" key="1">
    <citation type="submission" date="2019-07" db="EMBL/GenBank/DDBJ databases">
        <authorList>
            <person name="Yang M."/>
            <person name="Zhao D."/>
            <person name="Xiang H."/>
        </authorList>
    </citation>
    <scope>NUCLEOTIDE SEQUENCE [LARGE SCALE GENOMIC DNA]</scope>
    <source>
        <strain evidence="15 16">IM1326</strain>
    </source>
</reference>
<keyword evidence="9 13" id="KW-0472">Membrane</keyword>
<feature type="domain" description="PLD phosphodiesterase" evidence="14">
    <location>
        <begin position="389"/>
        <end position="416"/>
    </location>
</feature>
<comment type="subcellular location">
    <subcellularLocation>
        <location evidence="1">Cell membrane</location>
        <topology evidence="1">Multi-pass membrane protein</topology>
    </subcellularLocation>
</comment>
<keyword evidence="2" id="KW-1003">Cell membrane</keyword>
<dbReference type="EC" id="2.7.8.-" evidence="12"/>
<keyword evidence="7 13" id="KW-1133">Transmembrane helix</keyword>
<dbReference type="RefSeq" id="WP_143234154.1">
    <property type="nucleotide sequence ID" value="NZ_VJWL01000001.1"/>
</dbReference>
<dbReference type="InterPro" id="IPR027379">
    <property type="entry name" value="CLS_N"/>
</dbReference>
<dbReference type="InterPro" id="IPR001736">
    <property type="entry name" value="PLipase_D/transphosphatidylase"/>
</dbReference>
<dbReference type="PANTHER" id="PTHR21248:SF22">
    <property type="entry name" value="PHOSPHOLIPASE D"/>
    <property type="match status" value="1"/>
</dbReference>
<evidence type="ECO:0000256" key="8">
    <source>
        <dbReference type="ARBA" id="ARBA00023098"/>
    </source>
</evidence>
<dbReference type="GO" id="GO:0008808">
    <property type="term" value="F:cardiolipin synthase activity"/>
    <property type="evidence" value="ECO:0007669"/>
    <property type="project" value="UniProtKB-UniRule"/>
</dbReference>
<evidence type="ECO:0000256" key="7">
    <source>
        <dbReference type="ARBA" id="ARBA00022989"/>
    </source>
</evidence>
<dbReference type="SUPFAM" id="SSF56024">
    <property type="entry name" value="Phospholipase D/nuclease"/>
    <property type="match status" value="2"/>
</dbReference>
<evidence type="ECO:0000256" key="2">
    <source>
        <dbReference type="ARBA" id="ARBA00022475"/>
    </source>
</evidence>
<name>A0A552X553_9GAMM</name>
<keyword evidence="4" id="KW-0808">Transferase</keyword>
<dbReference type="AlphaFoldDB" id="A0A552X553"/>
<evidence type="ECO:0000256" key="10">
    <source>
        <dbReference type="ARBA" id="ARBA00023209"/>
    </source>
</evidence>
<dbReference type="NCBIfam" id="TIGR04265">
    <property type="entry name" value="bac_cardiolipin"/>
    <property type="match status" value="1"/>
</dbReference>
<dbReference type="Pfam" id="PF13396">
    <property type="entry name" value="PLDc_N"/>
    <property type="match status" value="1"/>
</dbReference>
<keyword evidence="3" id="KW-0444">Lipid biosynthesis</keyword>
<keyword evidence="10" id="KW-0594">Phospholipid biosynthesis</keyword>
<dbReference type="OrthoDB" id="9814092at2"/>
<accession>A0A552X553</accession>
<evidence type="ECO:0000256" key="9">
    <source>
        <dbReference type="ARBA" id="ARBA00023136"/>
    </source>
</evidence>
<feature type="domain" description="PLD phosphodiesterase" evidence="14">
    <location>
        <begin position="214"/>
        <end position="241"/>
    </location>
</feature>
<organism evidence="15 16">
    <name type="scientific">Aliidiomarina halalkaliphila</name>
    <dbReference type="NCBI Taxonomy" id="2593535"/>
    <lineage>
        <taxon>Bacteria</taxon>
        <taxon>Pseudomonadati</taxon>
        <taxon>Pseudomonadota</taxon>
        <taxon>Gammaproteobacteria</taxon>
        <taxon>Alteromonadales</taxon>
        <taxon>Idiomarinaceae</taxon>
        <taxon>Aliidiomarina</taxon>
    </lineage>
</organism>
<comment type="caution">
    <text evidence="15">The sequence shown here is derived from an EMBL/GenBank/DDBJ whole genome shotgun (WGS) entry which is preliminary data.</text>
</comment>
<evidence type="ECO:0000256" key="6">
    <source>
        <dbReference type="ARBA" id="ARBA00022737"/>
    </source>
</evidence>
<dbReference type="InterPro" id="IPR022924">
    <property type="entry name" value="Cardiolipin_synthase"/>
</dbReference>
<feature type="transmembrane region" description="Helical" evidence="13">
    <location>
        <begin position="6"/>
        <end position="24"/>
    </location>
</feature>
<dbReference type="PANTHER" id="PTHR21248">
    <property type="entry name" value="CARDIOLIPIN SYNTHASE"/>
    <property type="match status" value="1"/>
</dbReference>
<keyword evidence="11" id="KW-1208">Phospholipid metabolism</keyword>
<protein>
    <recommendedName>
        <fullName evidence="12">Cardiolipin synthase</fullName>
        <ecNumber evidence="12">2.7.8.-</ecNumber>
    </recommendedName>
</protein>
<dbReference type="Gene3D" id="3.30.870.10">
    <property type="entry name" value="Endonuclease Chain A"/>
    <property type="match status" value="2"/>
</dbReference>